<evidence type="ECO:0000256" key="1">
    <source>
        <dbReference type="SAM" id="Phobius"/>
    </source>
</evidence>
<keyword evidence="1" id="KW-0812">Transmembrane</keyword>
<organism evidence="3 4">
    <name type="scientific">Pseudomonas putida</name>
    <name type="common">Arthrobacter siderocapsulatus</name>
    <dbReference type="NCBI Taxonomy" id="303"/>
    <lineage>
        <taxon>Bacteria</taxon>
        <taxon>Pseudomonadati</taxon>
        <taxon>Pseudomonadota</taxon>
        <taxon>Gammaproteobacteria</taxon>
        <taxon>Pseudomonadales</taxon>
        <taxon>Pseudomonadaceae</taxon>
        <taxon>Pseudomonas</taxon>
    </lineage>
</organism>
<dbReference type="EMBL" id="LKKS01000144">
    <property type="protein sequence ID" value="KPM57994.1"/>
    <property type="molecule type" value="Genomic_DNA"/>
</dbReference>
<dbReference type="InterPro" id="IPR012495">
    <property type="entry name" value="TadE-like_dom"/>
</dbReference>
<sequence>MELHRLKRAQRQHGVAIVEFTITLPLLLLTLLAFGEFGRMLYQYNSLLQGSRDAARFVASQAWNSTLGKVEVSADLECMTKYVAVYGAPSTPPCSLTGMPANTSVQVAKVAGTNDHVQVTISAVFSPLIASGIPAFIGNGTALNFPLVATTVMRAL</sequence>
<keyword evidence="1" id="KW-1133">Transmembrane helix</keyword>
<evidence type="ECO:0000313" key="3">
    <source>
        <dbReference type="EMBL" id="KPM57994.1"/>
    </source>
</evidence>
<evidence type="ECO:0000259" key="2">
    <source>
        <dbReference type="Pfam" id="PF07811"/>
    </source>
</evidence>
<accession>A0A0P7CY17</accession>
<protein>
    <submittedName>
        <fullName evidence="3">Pilus assembly protein TadG</fullName>
    </submittedName>
</protein>
<feature type="transmembrane region" description="Helical" evidence="1">
    <location>
        <begin position="12"/>
        <end position="34"/>
    </location>
</feature>
<dbReference type="AlphaFoldDB" id="A0A0P7CY17"/>
<dbReference type="Pfam" id="PF07811">
    <property type="entry name" value="TadE"/>
    <property type="match status" value="1"/>
</dbReference>
<dbReference type="GeneID" id="92659051"/>
<proteinExistence type="predicted"/>
<comment type="caution">
    <text evidence="3">The sequence shown here is derived from an EMBL/GenBank/DDBJ whole genome shotgun (WGS) entry which is preliminary data.</text>
</comment>
<name>A0A0P7CY17_PSEPU</name>
<dbReference type="RefSeq" id="WP_054573863.1">
    <property type="nucleotide sequence ID" value="NZ_LKKS01000144.1"/>
</dbReference>
<dbReference type="Proteomes" id="UP000050437">
    <property type="component" value="Unassembled WGS sequence"/>
</dbReference>
<evidence type="ECO:0000313" key="4">
    <source>
        <dbReference type="Proteomes" id="UP000050437"/>
    </source>
</evidence>
<feature type="domain" description="TadE-like" evidence="2">
    <location>
        <begin position="14"/>
        <end position="56"/>
    </location>
</feature>
<reference evidence="3 4" key="1">
    <citation type="submission" date="2015-10" db="EMBL/GenBank/DDBJ databases">
        <title>Pseudomonas putida clinical strains.</title>
        <authorList>
            <person name="Molina L."/>
            <person name="Udaondo Z."/>
        </authorList>
    </citation>
    <scope>NUCLEOTIDE SEQUENCE [LARGE SCALE GENOMIC DNA]</scope>
    <source>
        <strain evidence="3 4">HB13667</strain>
    </source>
</reference>
<keyword evidence="1" id="KW-0472">Membrane</keyword>
<gene>
    <name evidence="3" type="ORF">HB13667_28755</name>
</gene>